<keyword evidence="5" id="KW-1185">Reference proteome</keyword>
<dbReference type="NCBIfam" id="TIGR00412">
    <property type="entry name" value="redox_disulf_2"/>
    <property type="match status" value="1"/>
</dbReference>
<dbReference type="AlphaFoldDB" id="A0A3S9SY70"/>
<dbReference type="Pfam" id="PF13192">
    <property type="entry name" value="Thioredoxin_3"/>
    <property type="match status" value="1"/>
</dbReference>
<dbReference type="PIRSF" id="PIRSF037031">
    <property type="entry name" value="Redox_disulphide_2"/>
    <property type="match status" value="1"/>
</dbReference>
<dbReference type="PANTHER" id="PTHR36450">
    <property type="entry name" value="THIOREDOXIN"/>
    <property type="match status" value="1"/>
</dbReference>
<feature type="domain" description="Thioredoxin-like fold" evidence="3">
    <location>
        <begin position="3"/>
        <end position="77"/>
    </location>
</feature>
<feature type="active site" description="Nucleophile" evidence="1">
    <location>
        <position position="14"/>
    </location>
</feature>
<dbReference type="InterPro" id="IPR005243">
    <property type="entry name" value="THIRX-like_proc"/>
</dbReference>
<dbReference type="PANTHER" id="PTHR36450:SF1">
    <property type="entry name" value="THIOREDOXIN"/>
    <property type="match status" value="1"/>
</dbReference>
<dbReference type="Proteomes" id="UP000267250">
    <property type="component" value="Chromosome"/>
</dbReference>
<dbReference type="EMBL" id="CP016379">
    <property type="protein sequence ID" value="AZR73188.1"/>
    <property type="molecule type" value="Genomic_DNA"/>
</dbReference>
<feature type="active site" description="Nucleophile" evidence="1">
    <location>
        <position position="11"/>
    </location>
</feature>
<dbReference type="SUPFAM" id="SSF52833">
    <property type="entry name" value="Thioredoxin-like"/>
    <property type="match status" value="1"/>
</dbReference>
<proteinExistence type="predicted"/>
<evidence type="ECO:0000256" key="2">
    <source>
        <dbReference type="PIRSR" id="PIRSR037031-51"/>
    </source>
</evidence>
<gene>
    <name evidence="4" type="ORF">BBF96_07190</name>
</gene>
<reference evidence="4 5" key="1">
    <citation type="submission" date="2016-07" db="EMBL/GenBank/DDBJ databases">
        <title>Genome and transcriptome analysis of iron-reducing fermentative bacteria Anoxybacter fermentans.</title>
        <authorList>
            <person name="Zeng X."/>
            <person name="Shao Z."/>
        </authorList>
    </citation>
    <scope>NUCLEOTIDE SEQUENCE [LARGE SCALE GENOMIC DNA]</scope>
    <source>
        <strain evidence="4 5">DY22613</strain>
    </source>
</reference>
<name>A0A3S9SY70_9FIRM</name>
<sequence>MLEIKILGSGCANCIKLANLTKEAVDELGLEANIEKVTDMQDILSYGVMRTPGLVVNGEVKASGRVPKKEEIKEILQSV</sequence>
<accession>A0A3S9SY70</accession>
<dbReference type="InterPro" id="IPR036249">
    <property type="entry name" value="Thioredoxin-like_sf"/>
</dbReference>
<dbReference type="KEGG" id="aft:BBF96_07190"/>
<keyword evidence="2" id="KW-1015">Disulfide bond</keyword>
<evidence type="ECO:0000313" key="5">
    <source>
        <dbReference type="Proteomes" id="UP000267250"/>
    </source>
</evidence>
<organism evidence="4 5">
    <name type="scientific">Anoxybacter fermentans</name>
    <dbReference type="NCBI Taxonomy" id="1323375"/>
    <lineage>
        <taxon>Bacteria</taxon>
        <taxon>Bacillati</taxon>
        <taxon>Bacillota</taxon>
        <taxon>Clostridia</taxon>
        <taxon>Halanaerobiales</taxon>
        <taxon>Anoxybacter</taxon>
    </lineage>
</organism>
<evidence type="ECO:0000256" key="1">
    <source>
        <dbReference type="PIRSR" id="PIRSR037031-50"/>
    </source>
</evidence>
<dbReference type="OrthoDB" id="9800630at2"/>
<feature type="disulfide bond" description="Redox-active" evidence="2">
    <location>
        <begin position="11"/>
        <end position="14"/>
    </location>
</feature>
<evidence type="ECO:0000259" key="3">
    <source>
        <dbReference type="Pfam" id="PF13192"/>
    </source>
</evidence>
<evidence type="ECO:0000313" key="4">
    <source>
        <dbReference type="EMBL" id="AZR73188.1"/>
    </source>
</evidence>
<dbReference type="Gene3D" id="3.40.30.10">
    <property type="entry name" value="Glutaredoxin"/>
    <property type="match status" value="1"/>
</dbReference>
<dbReference type="InterPro" id="IPR012336">
    <property type="entry name" value="Thioredoxin-like_fold"/>
</dbReference>
<dbReference type="RefSeq" id="WP_127016520.1">
    <property type="nucleotide sequence ID" value="NZ_CP016379.1"/>
</dbReference>
<keyword evidence="2" id="KW-0676">Redox-active center</keyword>
<protein>
    <submittedName>
        <fullName evidence="4">Redox-active disulfide protein 2</fullName>
    </submittedName>
</protein>